<evidence type="ECO:0000313" key="4">
    <source>
        <dbReference type="Proteomes" id="UP000266673"/>
    </source>
</evidence>
<evidence type="ECO:0000256" key="1">
    <source>
        <dbReference type="SAM" id="SignalP"/>
    </source>
</evidence>
<proteinExistence type="predicted"/>
<keyword evidence="4" id="KW-1185">Reference proteome</keyword>
<dbReference type="STRING" id="44941.A0A397VN64"/>
<dbReference type="SUPFAM" id="SSF56112">
    <property type="entry name" value="Protein kinase-like (PK-like)"/>
    <property type="match status" value="1"/>
</dbReference>
<dbReference type="OrthoDB" id="2403434at2759"/>
<organism evidence="3 4">
    <name type="scientific">Gigaspora rosea</name>
    <dbReference type="NCBI Taxonomy" id="44941"/>
    <lineage>
        <taxon>Eukaryota</taxon>
        <taxon>Fungi</taxon>
        <taxon>Fungi incertae sedis</taxon>
        <taxon>Mucoromycota</taxon>
        <taxon>Glomeromycotina</taxon>
        <taxon>Glomeromycetes</taxon>
        <taxon>Diversisporales</taxon>
        <taxon>Gigasporaceae</taxon>
        <taxon>Gigaspora</taxon>
    </lineage>
</organism>
<keyword evidence="3" id="KW-0808">Transferase</keyword>
<dbReference type="Proteomes" id="UP000266673">
    <property type="component" value="Unassembled WGS sequence"/>
</dbReference>
<accession>A0A397VN64</accession>
<dbReference type="EMBL" id="QKWP01000264">
    <property type="protein sequence ID" value="RIB23392.1"/>
    <property type="molecule type" value="Genomic_DNA"/>
</dbReference>
<sequence>MNWKDKLSLLLCIIYDLVAIHSQRIIHRDLHSGNILLDNLHSAYIADLGLSIQYLKHDDEVYGILPFVAPEVLEKKSYTTASDIYSFGIIMWEVLYGESSTCYFEQDQVVDIIIRGTRPKVNEANSNCYIELMKKCWHQDPEIRPTADKLCETFKSWRDDEQIISNLNKFKPNIDSEYIKKLDTTSTSKLLNLANLSEHIPSEINHSILHKTEDLDENLVICMQENNEKINIDHKNNKINVDNSSAINTD</sequence>
<dbReference type="PROSITE" id="PS50011">
    <property type="entry name" value="PROTEIN_KINASE_DOM"/>
    <property type="match status" value="1"/>
</dbReference>
<evidence type="ECO:0000259" key="2">
    <source>
        <dbReference type="PROSITE" id="PS50011"/>
    </source>
</evidence>
<dbReference type="PRINTS" id="PR00109">
    <property type="entry name" value="TYRKINASE"/>
</dbReference>
<dbReference type="InterPro" id="IPR011009">
    <property type="entry name" value="Kinase-like_dom_sf"/>
</dbReference>
<dbReference type="Pfam" id="PF07714">
    <property type="entry name" value="PK_Tyr_Ser-Thr"/>
    <property type="match status" value="1"/>
</dbReference>
<comment type="caution">
    <text evidence="3">The sequence shown here is derived from an EMBL/GenBank/DDBJ whole genome shotgun (WGS) entry which is preliminary data.</text>
</comment>
<evidence type="ECO:0000313" key="3">
    <source>
        <dbReference type="EMBL" id="RIB23392.1"/>
    </source>
</evidence>
<gene>
    <name evidence="3" type="ORF">C2G38_1959499</name>
</gene>
<dbReference type="InterPro" id="IPR000719">
    <property type="entry name" value="Prot_kinase_dom"/>
</dbReference>
<feature type="domain" description="Protein kinase" evidence="2">
    <location>
        <begin position="1"/>
        <end position="158"/>
    </location>
</feature>
<reference evidence="3 4" key="1">
    <citation type="submission" date="2018-06" db="EMBL/GenBank/DDBJ databases">
        <title>Comparative genomics reveals the genomic features of Rhizophagus irregularis, R. cerebriforme, R. diaphanum and Gigaspora rosea, and their symbiotic lifestyle signature.</title>
        <authorList>
            <person name="Morin E."/>
            <person name="San Clemente H."/>
            <person name="Chen E.C.H."/>
            <person name="De La Providencia I."/>
            <person name="Hainaut M."/>
            <person name="Kuo A."/>
            <person name="Kohler A."/>
            <person name="Murat C."/>
            <person name="Tang N."/>
            <person name="Roy S."/>
            <person name="Loubradou J."/>
            <person name="Henrissat B."/>
            <person name="Grigoriev I.V."/>
            <person name="Corradi N."/>
            <person name="Roux C."/>
            <person name="Martin F.M."/>
        </authorList>
    </citation>
    <scope>NUCLEOTIDE SEQUENCE [LARGE SCALE GENOMIC DNA]</scope>
    <source>
        <strain evidence="3 4">DAOM 194757</strain>
    </source>
</reference>
<protein>
    <submittedName>
        <fullName evidence="3">Kinase-like domain-containing protein</fullName>
    </submittedName>
</protein>
<dbReference type="GO" id="GO:0005524">
    <property type="term" value="F:ATP binding"/>
    <property type="evidence" value="ECO:0007669"/>
    <property type="project" value="InterPro"/>
</dbReference>
<name>A0A397VN64_9GLOM</name>
<dbReference type="InterPro" id="IPR001245">
    <property type="entry name" value="Ser-Thr/Tyr_kinase_cat_dom"/>
</dbReference>
<dbReference type="Gene3D" id="1.10.510.10">
    <property type="entry name" value="Transferase(Phosphotransferase) domain 1"/>
    <property type="match status" value="1"/>
</dbReference>
<dbReference type="InterPro" id="IPR050167">
    <property type="entry name" value="Ser_Thr_protein_kinase"/>
</dbReference>
<keyword evidence="3" id="KW-0418">Kinase</keyword>
<dbReference type="AlphaFoldDB" id="A0A397VN64"/>
<feature type="chain" id="PRO_5017319464" evidence="1">
    <location>
        <begin position="23"/>
        <end position="250"/>
    </location>
</feature>
<dbReference type="GO" id="GO:0004672">
    <property type="term" value="F:protein kinase activity"/>
    <property type="evidence" value="ECO:0007669"/>
    <property type="project" value="InterPro"/>
</dbReference>
<dbReference type="PANTHER" id="PTHR23257">
    <property type="entry name" value="SERINE-THREONINE PROTEIN KINASE"/>
    <property type="match status" value="1"/>
</dbReference>
<feature type="signal peptide" evidence="1">
    <location>
        <begin position="1"/>
        <end position="22"/>
    </location>
</feature>
<keyword evidence="1" id="KW-0732">Signal</keyword>